<dbReference type="SFLD" id="SFLDS00003">
    <property type="entry name" value="Haloacid_Dehalogenase"/>
    <property type="match status" value="1"/>
</dbReference>
<dbReference type="InterPro" id="IPR036412">
    <property type="entry name" value="HAD-like_sf"/>
</dbReference>
<dbReference type="InterPro" id="IPR023214">
    <property type="entry name" value="HAD_sf"/>
</dbReference>
<dbReference type="InterPro" id="IPR041492">
    <property type="entry name" value="HAD_2"/>
</dbReference>
<dbReference type="AlphaFoldDB" id="A0A6M1PNU7"/>
<dbReference type="Pfam" id="PF13419">
    <property type="entry name" value="HAD_2"/>
    <property type="match status" value="1"/>
</dbReference>
<sequence>MRSLRGGNHRTEIKALLFDSGRVLNRPASGHWFITPNFFNVIDERSFKSIDKHSINNAFHTAGKYISEQSLIRNKDEEYVHFVEFYRIFSAELPQLGMDDKHVKSIAEDLVHNNKKYTFYNDAIELIPKLSEKYKLAVVSDAWPSLDHVYRESGLRDYFSSFIISSVLGVNKPHELMYKTALEELQLSPSEVLFIDDNIRNCDGAKELGIRAFLLCRDWKHYIYYKITCKNYPVIRNINELIKKIR</sequence>
<evidence type="ECO:0000313" key="1">
    <source>
        <dbReference type="EMBL" id="NGM83473.1"/>
    </source>
</evidence>
<accession>A0A6M1PNU7</accession>
<dbReference type="SFLD" id="SFLDG01129">
    <property type="entry name" value="C1.5:_HAD__Beta-PGM__Phosphata"/>
    <property type="match status" value="1"/>
</dbReference>
<name>A0A6M1PNU7_9BACL</name>
<reference evidence="1 2" key="1">
    <citation type="submission" date="2020-02" db="EMBL/GenBank/DDBJ databases">
        <authorList>
            <person name="Gao J."/>
            <person name="Sun J."/>
        </authorList>
    </citation>
    <scope>NUCLEOTIDE SEQUENCE [LARGE SCALE GENOMIC DNA]</scope>
    <source>
        <strain evidence="1 2">7124</strain>
    </source>
</reference>
<keyword evidence="1" id="KW-0378">Hydrolase</keyword>
<proteinExistence type="predicted"/>
<dbReference type="PRINTS" id="PR00413">
    <property type="entry name" value="HADHALOGNASE"/>
</dbReference>
<gene>
    <name evidence="1" type="ORF">G5B47_13705</name>
</gene>
<protein>
    <submittedName>
        <fullName evidence="1">HAD-IA family hydrolase</fullName>
    </submittedName>
</protein>
<dbReference type="InterPro" id="IPR006439">
    <property type="entry name" value="HAD-SF_hydro_IA"/>
</dbReference>
<organism evidence="1 2">
    <name type="scientific">Paenibacillus apii</name>
    <dbReference type="NCBI Taxonomy" id="1850370"/>
    <lineage>
        <taxon>Bacteria</taxon>
        <taxon>Bacillati</taxon>
        <taxon>Bacillota</taxon>
        <taxon>Bacilli</taxon>
        <taxon>Bacillales</taxon>
        <taxon>Paenibacillaceae</taxon>
        <taxon>Paenibacillus</taxon>
    </lineage>
</organism>
<dbReference type="PANTHER" id="PTHR43611:SF3">
    <property type="entry name" value="FLAVIN MONONUCLEOTIDE HYDROLASE 1, CHLOROPLATIC"/>
    <property type="match status" value="1"/>
</dbReference>
<evidence type="ECO:0000313" key="2">
    <source>
        <dbReference type="Proteomes" id="UP000480151"/>
    </source>
</evidence>
<dbReference type="Gene3D" id="3.40.50.1000">
    <property type="entry name" value="HAD superfamily/HAD-like"/>
    <property type="match status" value="1"/>
</dbReference>
<dbReference type="GO" id="GO:0016787">
    <property type="term" value="F:hydrolase activity"/>
    <property type="evidence" value="ECO:0007669"/>
    <property type="project" value="UniProtKB-KW"/>
</dbReference>
<dbReference type="Proteomes" id="UP000480151">
    <property type="component" value="Unassembled WGS sequence"/>
</dbReference>
<dbReference type="EMBL" id="JAAKGU010000005">
    <property type="protein sequence ID" value="NGM83473.1"/>
    <property type="molecule type" value="Genomic_DNA"/>
</dbReference>
<dbReference type="PANTHER" id="PTHR43611">
    <property type="entry name" value="ALPHA-D-GLUCOSE 1-PHOSPHATE PHOSPHATASE"/>
    <property type="match status" value="1"/>
</dbReference>
<dbReference type="NCBIfam" id="TIGR01509">
    <property type="entry name" value="HAD-SF-IA-v3"/>
    <property type="match status" value="1"/>
</dbReference>
<dbReference type="NCBIfam" id="TIGR01549">
    <property type="entry name" value="HAD-SF-IA-v1"/>
    <property type="match status" value="1"/>
</dbReference>
<comment type="caution">
    <text evidence="1">The sequence shown here is derived from an EMBL/GenBank/DDBJ whole genome shotgun (WGS) entry which is preliminary data.</text>
</comment>
<dbReference type="SUPFAM" id="SSF56784">
    <property type="entry name" value="HAD-like"/>
    <property type="match status" value="1"/>
</dbReference>
<keyword evidence="2" id="KW-1185">Reference proteome</keyword>